<evidence type="ECO:0008006" key="4">
    <source>
        <dbReference type="Google" id="ProtNLM"/>
    </source>
</evidence>
<evidence type="ECO:0000256" key="1">
    <source>
        <dbReference type="SAM" id="MobiDB-lite"/>
    </source>
</evidence>
<dbReference type="EMBL" id="BAAADV010000003">
    <property type="protein sequence ID" value="GAA0673461.1"/>
    <property type="molecule type" value="Genomic_DNA"/>
</dbReference>
<sequence>MRYLLATDSVHTTAAACDYLQDRAGPDDGVRVVHVQSDQDDARDGREALNVATVRLGAVADVDTEQRSGRPAQELLAAAGEFEADEIVLGVLASASEGGLDGREASVGVRGGDPGAESAVGSTTRAVLGDADRPVVVVPQEEL</sequence>
<evidence type="ECO:0000313" key="2">
    <source>
        <dbReference type="EMBL" id="GAA0673461.1"/>
    </source>
</evidence>
<dbReference type="InterPro" id="IPR014729">
    <property type="entry name" value="Rossmann-like_a/b/a_fold"/>
</dbReference>
<keyword evidence="3" id="KW-1185">Reference proteome</keyword>
<name>A0AAV3TA88_9EURY</name>
<evidence type="ECO:0000313" key="3">
    <source>
        <dbReference type="Proteomes" id="UP001500420"/>
    </source>
</evidence>
<reference evidence="2 3" key="1">
    <citation type="journal article" date="2019" name="Int. J. Syst. Evol. Microbiol.">
        <title>The Global Catalogue of Microorganisms (GCM) 10K type strain sequencing project: providing services to taxonomists for standard genome sequencing and annotation.</title>
        <authorList>
            <consortium name="The Broad Institute Genomics Platform"/>
            <consortium name="The Broad Institute Genome Sequencing Center for Infectious Disease"/>
            <person name="Wu L."/>
            <person name="Ma J."/>
        </authorList>
    </citation>
    <scope>NUCLEOTIDE SEQUENCE [LARGE SCALE GENOMIC DNA]</scope>
    <source>
        <strain evidence="2 3">JCM 16328</strain>
    </source>
</reference>
<comment type="caution">
    <text evidence="2">The sequence shown here is derived from an EMBL/GenBank/DDBJ whole genome shotgun (WGS) entry which is preliminary data.</text>
</comment>
<dbReference type="Proteomes" id="UP001500420">
    <property type="component" value="Unassembled WGS sequence"/>
</dbReference>
<protein>
    <recommendedName>
        <fullName evidence="4">Universal stress protein</fullName>
    </recommendedName>
</protein>
<dbReference type="RefSeq" id="WP_343773918.1">
    <property type="nucleotide sequence ID" value="NZ_BAAADV010000003.1"/>
</dbReference>
<dbReference type="CDD" id="cd00293">
    <property type="entry name" value="USP-like"/>
    <property type="match status" value="1"/>
</dbReference>
<dbReference type="SUPFAM" id="SSF52402">
    <property type="entry name" value="Adenine nucleotide alpha hydrolases-like"/>
    <property type="match status" value="1"/>
</dbReference>
<dbReference type="AlphaFoldDB" id="A0AAV3TA88"/>
<feature type="region of interest" description="Disordered" evidence="1">
    <location>
        <begin position="98"/>
        <end position="122"/>
    </location>
</feature>
<gene>
    <name evidence="2" type="ORF">GCM10009020_20610</name>
</gene>
<accession>A0AAV3TA88</accession>
<dbReference type="Gene3D" id="3.40.50.620">
    <property type="entry name" value="HUPs"/>
    <property type="match status" value="1"/>
</dbReference>
<organism evidence="2 3">
    <name type="scientific">Natronoarchaeum mannanilyticum</name>
    <dbReference type="NCBI Taxonomy" id="926360"/>
    <lineage>
        <taxon>Archaea</taxon>
        <taxon>Methanobacteriati</taxon>
        <taxon>Methanobacteriota</taxon>
        <taxon>Stenosarchaea group</taxon>
        <taxon>Halobacteria</taxon>
        <taxon>Halobacteriales</taxon>
        <taxon>Natronoarchaeaceae</taxon>
    </lineage>
</organism>
<proteinExistence type="predicted"/>